<organism evidence="2 3">
    <name type="scientific">Hypocrea virens (strain Gv29-8 / FGSC 10586)</name>
    <name type="common">Gliocladium virens</name>
    <name type="synonym">Trichoderma virens</name>
    <dbReference type="NCBI Taxonomy" id="413071"/>
    <lineage>
        <taxon>Eukaryota</taxon>
        <taxon>Fungi</taxon>
        <taxon>Dikarya</taxon>
        <taxon>Ascomycota</taxon>
        <taxon>Pezizomycotina</taxon>
        <taxon>Sordariomycetes</taxon>
        <taxon>Hypocreomycetidae</taxon>
        <taxon>Hypocreales</taxon>
        <taxon>Hypocreaceae</taxon>
        <taxon>Trichoderma</taxon>
    </lineage>
</organism>
<evidence type="ECO:0000313" key="2">
    <source>
        <dbReference type="EMBL" id="EHK25491.1"/>
    </source>
</evidence>
<sequence length="99" mass="11112">MLTTDDCGRMAGPRFHRRDRLGGKGAGSHLDAERLGAFEQEKYHDTLIRPRNWTYLKLVFCEVVSEREKSAARKNYAVAPGSVILMMKRAFQPSNQGGG</sequence>
<dbReference type="HOGENOM" id="CLU_2320722_0_0_1"/>
<comment type="caution">
    <text evidence="2">The sequence shown here is derived from an EMBL/GenBank/DDBJ whole genome shotgun (WGS) entry which is preliminary data.</text>
</comment>
<dbReference type="Proteomes" id="UP000007115">
    <property type="component" value="Unassembled WGS sequence"/>
</dbReference>
<accession>G9MJ27</accession>
<evidence type="ECO:0000256" key="1">
    <source>
        <dbReference type="SAM" id="MobiDB-lite"/>
    </source>
</evidence>
<dbReference type="VEuPathDB" id="FungiDB:TRIVIDRAFT_219260"/>
<evidence type="ECO:0000313" key="3">
    <source>
        <dbReference type="Proteomes" id="UP000007115"/>
    </source>
</evidence>
<name>G9MJ27_HYPVG</name>
<keyword evidence="3" id="KW-1185">Reference proteome</keyword>
<proteinExistence type="predicted"/>
<reference evidence="2 3" key="1">
    <citation type="journal article" date="2011" name="Genome Biol.">
        <title>Comparative genome sequence analysis underscores mycoparasitism as the ancestral life style of Trichoderma.</title>
        <authorList>
            <person name="Kubicek C.P."/>
            <person name="Herrera-Estrella A."/>
            <person name="Seidl-Seiboth V."/>
            <person name="Martinez D.A."/>
            <person name="Druzhinina I.S."/>
            <person name="Thon M."/>
            <person name="Zeilinger S."/>
            <person name="Casas-Flores S."/>
            <person name="Horwitz B.A."/>
            <person name="Mukherjee P.K."/>
            <person name="Mukherjee M."/>
            <person name="Kredics L."/>
            <person name="Alcaraz L.D."/>
            <person name="Aerts A."/>
            <person name="Antal Z."/>
            <person name="Atanasova L."/>
            <person name="Cervantes-Badillo M.G."/>
            <person name="Challacombe J."/>
            <person name="Chertkov O."/>
            <person name="McCluskey K."/>
            <person name="Coulpier F."/>
            <person name="Deshpande N."/>
            <person name="von Doehren H."/>
            <person name="Ebbole D.J."/>
            <person name="Esquivel-Naranjo E.U."/>
            <person name="Fekete E."/>
            <person name="Flipphi M."/>
            <person name="Glaser F."/>
            <person name="Gomez-Rodriguez E.Y."/>
            <person name="Gruber S."/>
            <person name="Han C."/>
            <person name="Henrissat B."/>
            <person name="Hermosa R."/>
            <person name="Hernandez-Onate M."/>
            <person name="Karaffa L."/>
            <person name="Kosti I."/>
            <person name="Le Crom S."/>
            <person name="Lindquist E."/>
            <person name="Lucas S."/>
            <person name="Luebeck M."/>
            <person name="Luebeck P.S."/>
            <person name="Margeot A."/>
            <person name="Metz B."/>
            <person name="Misra M."/>
            <person name="Nevalainen H."/>
            <person name="Omann M."/>
            <person name="Packer N."/>
            <person name="Perrone G."/>
            <person name="Uresti-Rivera E.E."/>
            <person name="Salamov A."/>
            <person name="Schmoll M."/>
            <person name="Seiboth B."/>
            <person name="Shapiro H."/>
            <person name="Sukno S."/>
            <person name="Tamayo-Ramos J.A."/>
            <person name="Tisch D."/>
            <person name="Wiest A."/>
            <person name="Wilkinson H.H."/>
            <person name="Zhang M."/>
            <person name="Coutinho P.M."/>
            <person name="Kenerley C.M."/>
            <person name="Monte E."/>
            <person name="Baker S.E."/>
            <person name="Grigoriev I.V."/>
        </authorList>
    </citation>
    <scope>NUCLEOTIDE SEQUENCE [LARGE SCALE GENOMIC DNA]</scope>
    <source>
        <strain evidence="3">Gv29-8 / FGSC 10586</strain>
    </source>
</reference>
<dbReference type="RefSeq" id="XP_013959697.1">
    <property type="nucleotide sequence ID" value="XM_014104222.1"/>
</dbReference>
<dbReference type="GeneID" id="25791400"/>
<protein>
    <submittedName>
        <fullName evidence="2">Uncharacterized protein</fullName>
    </submittedName>
</protein>
<dbReference type="InParanoid" id="G9MJ27"/>
<dbReference type="AlphaFoldDB" id="G9MJ27"/>
<feature type="region of interest" description="Disordered" evidence="1">
    <location>
        <begin position="1"/>
        <end position="29"/>
    </location>
</feature>
<gene>
    <name evidence="2" type="ORF">TRIVIDRAFT_219260</name>
</gene>
<dbReference type="EMBL" id="ABDF02000003">
    <property type="protein sequence ID" value="EHK25491.1"/>
    <property type="molecule type" value="Genomic_DNA"/>
</dbReference>